<gene>
    <name evidence="3" type="ORF">MNBD_ALPHA02-896</name>
</gene>
<feature type="domain" description="Fe-S metabolism associated" evidence="2">
    <location>
        <begin position="10"/>
        <end position="129"/>
    </location>
</feature>
<evidence type="ECO:0000313" key="3">
    <source>
        <dbReference type="EMBL" id="VAV92242.1"/>
    </source>
</evidence>
<protein>
    <submittedName>
        <fullName evidence="3">Sulfur acceptor protein =&gt; iron-sulfur cluster assembly SufE</fullName>
    </submittedName>
</protein>
<comment type="similarity">
    <text evidence="1">Belongs to the SufE family.</text>
</comment>
<name>A0A3B0RKH7_9ZZZZ</name>
<proteinExistence type="inferred from homology"/>
<dbReference type="InterPro" id="IPR003808">
    <property type="entry name" value="Fe-S_metab-assoc_dom"/>
</dbReference>
<evidence type="ECO:0000259" key="2">
    <source>
        <dbReference type="Pfam" id="PF02657"/>
    </source>
</evidence>
<dbReference type="PANTHER" id="PTHR43597:SF5">
    <property type="entry name" value="SUFE-LIKE PROTEIN 2, CHLOROPLASTIC"/>
    <property type="match status" value="1"/>
</dbReference>
<sequence>MRETIEDVLETFAFLDDWEDRYKYIIDLGRSLPDFDEKYMTEENRVHGCTSRVWLIHELVDGKVVFRGESDAHIVRGLVALILMIFSGKIPAEILEIEARDTLDKLGLEKHLSPMRTNGLFSMVAKIKSIAGAYQGNTAPGKD</sequence>
<reference evidence="3" key="1">
    <citation type="submission" date="2018-06" db="EMBL/GenBank/DDBJ databases">
        <authorList>
            <person name="Zhirakovskaya E."/>
        </authorList>
    </citation>
    <scope>NUCLEOTIDE SEQUENCE</scope>
</reference>
<dbReference type="PANTHER" id="PTHR43597">
    <property type="entry name" value="SULFUR ACCEPTOR PROTEIN CSDE"/>
    <property type="match status" value="1"/>
</dbReference>
<dbReference type="AlphaFoldDB" id="A0A3B0RKH7"/>
<dbReference type="SUPFAM" id="SSF82649">
    <property type="entry name" value="SufE/NifU"/>
    <property type="match status" value="1"/>
</dbReference>
<dbReference type="Gene3D" id="3.90.1010.10">
    <property type="match status" value="1"/>
</dbReference>
<dbReference type="EMBL" id="UOED01000074">
    <property type="protein sequence ID" value="VAV92242.1"/>
    <property type="molecule type" value="Genomic_DNA"/>
</dbReference>
<accession>A0A3B0RKH7</accession>
<dbReference type="Pfam" id="PF02657">
    <property type="entry name" value="SufE"/>
    <property type="match status" value="1"/>
</dbReference>
<organism evidence="3">
    <name type="scientific">hydrothermal vent metagenome</name>
    <dbReference type="NCBI Taxonomy" id="652676"/>
    <lineage>
        <taxon>unclassified sequences</taxon>
        <taxon>metagenomes</taxon>
        <taxon>ecological metagenomes</taxon>
    </lineage>
</organism>
<evidence type="ECO:0000256" key="1">
    <source>
        <dbReference type="ARBA" id="ARBA00010282"/>
    </source>
</evidence>